<keyword evidence="3" id="KW-1185">Reference proteome</keyword>
<dbReference type="PATRIC" id="fig|1702214.3.peg.853"/>
<dbReference type="GO" id="GO:0016758">
    <property type="term" value="F:hexosyltransferase activity"/>
    <property type="evidence" value="ECO:0007669"/>
    <property type="project" value="UniProtKB-ARBA"/>
</dbReference>
<organism evidence="2 3">
    <name type="scientific">Candidatus [Bacteroides] periocalifornicus</name>
    <dbReference type="NCBI Taxonomy" id="1702214"/>
    <lineage>
        <taxon>Bacteria</taxon>
        <taxon>Pseudomonadati</taxon>
        <taxon>Bacteroidota</taxon>
    </lineage>
</organism>
<accession>A0A0Q4B679</accession>
<name>A0A0Q4B679_9BACT</name>
<protein>
    <recommendedName>
        <fullName evidence="1">Glycosyltransferase 2-like domain-containing protein</fullName>
    </recommendedName>
</protein>
<dbReference type="Proteomes" id="UP000054172">
    <property type="component" value="Unassembled WGS sequence"/>
</dbReference>
<evidence type="ECO:0000313" key="3">
    <source>
        <dbReference type="Proteomes" id="UP000054172"/>
    </source>
</evidence>
<reference evidence="2" key="1">
    <citation type="submission" date="2015-08" db="EMBL/GenBank/DDBJ databases">
        <title>Candidatus Bacteriodes Periocalifornicus.</title>
        <authorList>
            <person name="McLean J.S."/>
            <person name="Kelley S."/>
        </authorList>
    </citation>
    <scope>NUCLEOTIDE SEQUENCE [LARGE SCALE GENOMIC DNA]</scope>
    <source>
        <strain evidence="2">12B</strain>
    </source>
</reference>
<proteinExistence type="predicted"/>
<evidence type="ECO:0000313" key="2">
    <source>
        <dbReference type="EMBL" id="KQM08507.1"/>
    </source>
</evidence>
<dbReference type="CDD" id="cd00761">
    <property type="entry name" value="Glyco_tranf_GTA_type"/>
    <property type="match status" value="1"/>
</dbReference>
<dbReference type="InterPro" id="IPR001173">
    <property type="entry name" value="Glyco_trans_2-like"/>
</dbReference>
<dbReference type="PANTHER" id="PTHR22916">
    <property type="entry name" value="GLYCOSYLTRANSFERASE"/>
    <property type="match status" value="1"/>
</dbReference>
<feature type="domain" description="Glycosyltransferase 2-like" evidence="1">
    <location>
        <begin position="10"/>
        <end position="178"/>
    </location>
</feature>
<sequence>MADEGEILISICIPIYDFNVVDLVHTLLHQADSCGVAVEVLAFDDRSQRYYEEANRVLRSEPRVRYLALIENLGRSRIRNRLADLARGEWLLFLDCDMTPVSDQYLQHYVAAVRGNMGMDVICGGVDLGAQPEKLDIRLQWRVASDTQRVNQWLRQKDILDVVSTGNFLIRRSLFKQVRFAEELTGYGQEDRLFSLNLKEAQKSILWIANPMRHQNYEPNEEYLRHLDEAIVNQVRVYNALPGFHDRMCKASYRLRLSLFWRHTIFAGPVERFYRLLAPTIRRRLERRSGPMWLLYFYQTGRLLSMLRKRNLGEELKDSLRFIPLQRALEV</sequence>
<dbReference type="EMBL" id="LIIK01000034">
    <property type="protein sequence ID" value="KQM08507.1"/>
    <property type="molecule type" value="Genomic_DNA"/>
</dbReference>
<gene>
    <name evidence="2" type="ORF">AL399_06860</name>
</gene>
<dbReference type="AlphaFoldDB" id="A0A0Q4B679"/>
<evidence type="ECO:0000259" key="1">
    <source>
        <dbReference type="Pfam" id="PF00535"/>
    </source>
</evidence>
<dbReference type="SUPFAM" id="SSF53448">
    <property type="entry name" value="Nucleotide-diphospho-sugar transferases"/>
    <property type="match status" value="1"/>
</dbReference>
<dbReference type="STRING" id="1702214.AL399_06860"/>
<dbReference type="InterPro" id="IPR029044">
    <property type="entry name" value="Nucleotide-diphossugar_trans"/>
</dbReference>
<dbReference type="Gene3D" id="3.90.550.10">
    <property type="entry name" value="Spore Coat Polysaccharide Biosynthesis Protein SpsA, Chain A"/>
    <property type="match status" value="1"/>
</dbReference>
<dbReference type="Pfam" id="PF00535">
    <property type="entry name" value="Glycos_transf_2"/>
    <property type="match status" value="1"/>
</dbReference>
<comment type="caution">
    <text evidence="2">The sequence shown here is derived from an EMBL/GenBank/DDBJ whole genome shotgun (WGS) entry which is preliminary data.</text>
</comment>